<evidence type="ECO:0000313" key="1">
    <source>
        <dbReference type="EMBL" id="OAX34625.1"/>
    </source>
</evidence>
<dbReference type="Proteomes" id="UP000092154">
    <property type="component" value="Unassembled WGS sequence"/>
</dbReference>
<dbReference type="InterPro" id="IPR032675">
    <property type="entry name" value="LRR_dom_sf"/>
</dbReference>
<gene>
    <name evidence="1" type="ORF">K503DRAFT_429912</name>
</gene>
<dbReference type="OrthoDB" id="3258386at2759"/>
<dbReference type="EMBL" id="KV448587">
    <property type="protein sequence ID" value="OAX34625.1"/>
    <property type="molecule type" value="Genomic_DNA"/>
</dbReference>
<name>A0A1B7MPT5_9AGAM</name>
<keyword evidence="2" id="KW-1185">Reference proteome</keyword>
<accession>A0A1B7MPT5</accession>
<evidence type="ECO:0008006" key="3">
    <source>
        <dbReference type="Google" id="ProtNLM"/>
    </source>
</evidence>
<protein>
    <recommendedName>
        <fullName evidence="3">F-box domain-containing protein</fullName>
    </recommendedName>
</protein>
<organism evidence="1 2">
    <name type="scientific">Rhizopogon vinicolor AM-OR11-026</name>
    <dbReference type="NCBI Taxonomy" id="1314800"/>
    <lineage>
        <taxon>Eukaryota</taxon>
        <taxon>Fungi</taxon>
        <taxon>Dikarya</taxon>
        <taxon>Basidiomycota</taxon>
        <taxon>Agaricomycotina</taxon>
        <taxon>Agaricomycetes</taxon>
        <taxon>Agaricomycetidae</taxon>
        <taxon>Boletales</taxon>
        <taxon>Suillineae</taxon>
        <taxon>Rhizopogonaceae</taxon>
        <taxon>Rhizopogon</taxon>
    </lineage>
</organism>
<sequence>MTSLTSAISTQVANNTTLTAGGQSVHACMLIQEILKQIFSDIYSSCKDKDKLKHDYWRSFRCGSSRPERKIARRSLAALSRVCRSFKDVALDVLWAELDNMEPLFTCLPRDLWHMSSRNGMLTMRRPVTMADWSIFDRYASRVRALGVLQVDSDIFGRIHEDFIHAIMCFSSKSLLVPKIQTIYSEGSCSDVHSCIRYILGPDLTCLHLAFTDVFWSNVMSSALSSLKIHSPRLKVLDLAHVPSQINELVLSELVHLQEVSLTLVNSKAFHFHTSTLDVLRIRCMSTLTFIAESVGYWVVPCLCLYLITKCCSTAPNIELALYKMNNRVLCDGLEEFRYDVPDVVTDIASSFSIHTFTPLMRFSSLKVVDLASFCMSLLDDDALGSIVNSWPHLECLYLGTGGALKEPPKPKVTFQGLVTVLSSCLDLRELGLVFDATRVDPPTAEKPGAGVYNTNITTLHVGFSQIKQPLQSSPR</sequence>
<dbReference type="Gene3D" id="3.80.10.10">
    <property type="entry name" value="Ribonuclease Inhibitor"/>
    <property type="match status" value="1"/>
</dbReference>
<proteinExistence type="predicted"/>
<dbReference type="STRING" id="1314800.A0A1B7MPT5"/>
<dbReference type="SUPFAM" id="SSF52047">
    <property type="entry name" value="RNI-like"/>
    <property type="match status" value="1"/>
</dbReference>
<evidence type="ECO:0000313" key="2">
    <source>
        <dbReference type="Proteomes" id="UP000092154"/>
    </source>
</evidence>
<dbReference type="AlphaFoldDB" id="A0A1B7MPT5"/>
<reference evidence="1 2" key="1">
    <citation type="submission" date="2016-06" db="EMBL/GenBank/DDBJ databases">
        <title>Comparative genomics of the ectomycorrhizal sister species Rhizopogon vinicolor and Rhizopogon vesiculosus (Basidiomycota: Boletales) reveals a divergence of the mating type B locus.</title>
        <authorList>
            <consortium name="DOE Joint Genome Institute"/>
            <person name="Mujic A.B."/>
            <person name="Kuo A."/>
            <person name="Tritt A."/>
            <person name="Lipzen A."/>
            <person name="Chen C."/>
            <person name="Johnson J."/>
            <person name="Sharma A."/>
            <person name="Barry K."/>
            <person name="Grigoriev I.V."/>
            <person name="Spatafora J.W."/>
        </authorList>
    </citation>
    <scope>NUCLEOTIDE SEQUENCE [LARGE SCALE GENOMIC DNA]</scope>
    <source>
        <strain evidence="1 2">AM-OR11-026</strain>
    </source>
</reference>
<dbReference type="InParanoid" id="A0A1B7MPT5"/>